<dbReference type="InterPro" id="IPR043128">
    <property type="entry name" value="Rev_trsase/Diguanyl_cyclase"/>
</dbReference>
<dbReference type="Gene3D" id="3.20.20.450">
    <property type="entry name" value="EAL domain"/>
    <property type="match status" value="1"/>
</dbReference>
<proteinExistence type="predicted"/>
<dbReference type="Gene3D" id="3.30.70.270">
    <property type="match status" value="1"/>
</dbReference>
<sequence>MLHYDPLQHHSKVSISDLFDDFPDSPGEMMVNRSINGKMKAFKLVRSTFFNDEHFILTIHDVTAKVMLHKTLAAQTVINRQYKYNKETGLANRTWLEGKLDNLLDANNTELCVLAFKINNAQFIAQKYSFKILPLLIKALAKYWQLRRDVKSYIASIDNTNLTVVCQISIMQVTNTISSFINQLPKTIEIDEQHIPIDLKAGISFPDSAQCRAEKLINNALYAVDSTLAKINFYETSSQKQFIEHQEINILLEEAILADELQVVYQPKVKADGSLIGLEALLRWHSPVIGFVSPAIFIPIAENSGLVPKITQWLITNICQQILLWQKLDIDLVPIALNISAIDLDQDSFQQHLVQSLLQRKLNPKLLELELTESAISSDTGKALSTTSTLTNWGFTICLDDFGKGYSGLAKLISYPVKSVKIDRQFISDIHLDERKSKVVEAMIAMCKVLNIDVLAEGTESLDEVDKLLKLGCANFQGYVFAKPLASEKIELILKSKNVFDNRHAAPEYNAIGPFKGHS</sequence>
<dbReference type="InterPro" id="IPR035919">
    <property type="entry name" value="EAL_sf"/>
</dbReference>
<reference evidence="2 3" key="1">
    <citation type="submission" date="2023-10" db="EMBL/GenBank/DDBJ databases">
        <title>Glaciecola aquimarina strain GGW-M5 nov., isolated from a coastal seawater.</title>
        <authorList>
            <person name="Bayburt H."/>
            <person name="Kim J.M."/>
            <person name="Choi B.J."/>
            <person name="Jeon C.O."/>
        </authorList>
    </citation>
    <scope>NUCLEOTIDE SEQUENCE [LARGE SCALE GENOMIC DNA]</scope>
    <source>
        <strain evidence="2 3">KCTC 32108</strain>
    </source>
</reference>
<dbReference type="InterPro" id="IPR029787">
    <property type="entry name" value="Nucleotide_cyclase"/>
</dbReference>
<dbReference type="InterPro" id="IPR001633">
    <property type="entry name" value="EAL_dom"/>
</dbReference>
<evidence type="ECO:0000313" key="2">
    <source>
        <dbReference type="EMBL" id="MDU0355026.1"/>
    </source>
</evidence>
<evidence type="ECO:0000259" key="1">
    <source>
        <dbReference type="PROSITE" id="PS50883"/>
    </source>
</evidence>
<dbReference type="PANTHER" id="PTHR33121">
    <property type="entry name" value="CYCLIC DI-GMP PHOSPHODIESTERASE PDEF"/>
    <property type="match status" value="1"/>
</dbReference>
<dbReference type="PANTHER" id="PTHR33121:SF79">
    <property type="entry name" value="CYCLIC DI-GMP PHOSPHODIESTERASE PDED-RELATED"/>
    <property type="match status" value="1"/>
</dbReference>
<gene>
    <name evidence="2" type="ORF">RS130_14960</name>
</gene>
<evidence type="ECO:0000313" key="3">
    <source>
        <dbReference type="Proteomes" id="UP001247805"/>
    </source>
</evidence>
<dbReference type="RefSeq" id="WP_316026585.1">
    <property type="nucleotide sequence ID" value="NZ_JAWDIO010000002.1"/>
</dbReference>
<accession>A0ABU3SYF9</accession>
<dbReference type="Proteomes" id="UP001247805">
    <property type="component" value="Unassembled WGS sequence"/>
</dbReference>
<name>A0ABU3SYF9_9ALTE</name>
<comment type="caution">
    <text evidence="2">The sequence shown here is derived from an EMBL/GenBank/DDBJ whole genome shotgun (WGS) entry which is preliminary data.</text>
</comment>
<dbReference type="InterPro" id="IPR050706">
    <property type="entry name" value="Cyclic-di-GMP_PDE-like"/>
</dbReference>
<dbReference type="SMART" id="SM00052">
    <property type="entry name" value="EAL"/>
    <property type="match status" value="1"/>
</dbReference>
<dbReference type="EMBL" id="JAWDIO010000002">
    <property type="protein sequence ID" value="MDU0355026.1"/>
    <property type="molecule type" value="Genomic_DNA"/>
</dbReference>
<dbReference type="PROSITE" id="PS50883">
    <property type="entry name" value="EAL"/>
    <property type="match status" value="1"/>
</dbReference>
<dbReference type="CDD" id="cd01948">
    <property type="entry name" value="EAL"/>
    <property type="match status" value="1"/>
</dbReference>
<organism evidence="2 3">
    <name type="scientific">Paraglaciecola aquimarina</name>
    <dbReference type="NCBI Taxonomy" id="1235557"/>
    <lineage>
        <taxon>Bacteria</taxon>
        <taxon>Pseudomonadati</taxon>
        <taxon>Pseudomonadota</taxon>
        <taxon>Gammaproteobacteria</taxon>
        <taxon>Alteromonadales</taxon>
        <taxon>Alteromonadaceae</taxon>
        <taxon>Paraglaciecola</taxon>
    </lineage>
</organism>
<feature type="domain" description="EAL" evidence="1">
    <location>
        <begin position="245"/>
        <end position="498"/>
    </location>
</feature>
<dbReference type="SUPFAM" id="SSF55073">
    <property type="entry name" value="Nucleotide cyclase"/>
    <property type="match status" value="1"/>
</dbReference>
<protein>
    <submittedName>
        <fullName evidence="2">EAL domain-containing protein</fullName>
    </submittedName>
</protein>
<dbReference type="Pfam" id="PF00563">
    <property type="entry name" value="EAL"/>
    <property type="match status" value="1"/>
</dbReference>
<keyword evidence="3" id="KW-1185">Reference proteome</keyword>
<dbReference type="SUPFAM" id="SSF141868">
    <property type="entry name" value="EAL domain-like"/>
    <property type="match status" value="1"/>
</dbReference>